<organism evidence="2 3">
    <name type="scientific">Mycena maculata</name>
    <dbReference type="NCBI Taxonomy" id="230809"/>
    <lineage>
        <taxon>Eukaryota</taxon>
        <taxon>Fungi</taxon>
        <taxon>Dikarya</taxon>
        <taxon>Basidiomycota</taxon>
        <taxon>Agaricomycotina</taxon>
        <taxon>Agaricomycetes</taxon>
        <taxon>Agaricomycetidae</taxon>
        <taxon>Agaricales</taxon>
        <taxon>Marasmiineae</taxon>
        <taxon>Mycenaceae</taxon>
        <taxon>Mycena</taxon>
    </lineage>
</organism>
<dbReference type="Proteomes" id="UP001215280">
    <property type="component" value="Unassembled WGS sequence"/>
</dbReference>
<dbReference type="PANTHER" id="PTHR43328:SF1">
    <property type="entry name" value="N-ACETYLTRANSFERASE DOMAIN-CONTAINING PROTEIN"/>
    <property type="match status" value="1"/>
</dbReference>
<evidence type="ECO:0000313" key="2">
    <source>
        <dbReference type="EMBL" id="KAJ7724729.1"/>
    </source>
</evidence>
<feature type="domain" description="N-acetyltransferase" evidence="1">
    <location>
        <begin position="94"/>
        <end position="249"/>
    </location>
</feature>
<dbReference type="PANTHER" id="PTHR43328">
    <property type="entry name" value="ACETYLTRANSFERASE-RELATED"/>
    <property type="match status" value="1"/>
</dbReference>
<dbReference type="InterPro" id="IPR016181">
    <property type="entry name" value="Acyl_CoA_acyltransferase"/>
</dbReference>
<protein>
    <recommendedName>
        <fullName evidence="1">N-acetyltransferase domain-containing protein</fullName>
    </recommendedName>
</protein>
<evidence type="ECO:0000259" key="1">
    <source>
        <dbReference type="PROSITE" id="PS51186"/>
    </source>
</evidence>
<gene>
    <name evidence="2" type="ORF">DFH07DRAFT_854603</name>
</gene>
<evidence type="ECO:0000313" key="3">
    <source>
        <dbReference type="Proteomes" id="UP001215280"/>
    </source>
</evidence>
<proteinExistence type="predicted"/>
<dbReference type="PROSITE" id="PS51186">
    <property type="entry name" value="GNAT"/>
    <property type="match status" value="1"/>
</dbReference>
<dbReference type="EMBL" id="JARJLG010000235">
    <property type="protein sequence ID" value="KAJ7724729.1"/>
    <property type="molecule type" value="Genomic_DNA"/>
</dbReference>
<comment type="caution">
    <text evidence="2">The sequence shown here is derived from an EMBL/GenBank/DDBJ whole genome shotgun (WGS) entry which is preliminary data.</text>
</comment>
<dbReference type="Gene3D" id="3.40.630.30">
    <property type="match status" value="1"/>
</dbReference>
<accession>A0AAD7MP23</accession>
<keyword evidence="3" id="KW-1185">Reference proteome</keyword>
<dbReference type="GO" id="GO:0016747">
    <property type="term" value="F:acyltransferase activity, transferring groups other than amino-acyl groups"/>
    <property type="evidence" value="ECO:0007669"/>
    <property type="project" value="InterPro"/>
</dbReference>
<reference evidence="2" key="1">
    <citation type="submission" date="2023-03" db="EMBL/GenBank/DDBJ databases">
        <title>Massive genome expansion in bonnet fungi (Mycena s.s.) driven by repeated elements and novel gene families across ecological guilds.</title>
        <authorList>
            <consortium name="Lawrence Berkeley National Laboratory"/>
            <person name="Harder C.B."/>
            <person name="Miyauchi S."/>
            <person name="Viragh M."/>
            <person name="Kuo A."/>
            <person name="Thoen E."/>
            <person name="Andreopoulos B."/>
            <person name="Lu D."/>
            <person name="Skrede I."/>
            <person name="Drula E."/>
            <person name="Henrissat B."/>
            <person name="Morin E."/>
            <person name="Kohler A."/>
            <person name="Barry K."/>
            <person name="LaButti K."/>
            <person name="Morin E."/>
            <person name="Salamov A."/>
            <person name="Lipzen A."/>
            <person name="Mereny Z."/>
            <person name="Hegedus B."/>
            <person name="Baldrian P."/>
            <person name="Stursova M."/>
            <person name="Weitz H."/>
            <person name="Taylor A."/>
            <person name="Grigoriev I.V."/>
            <person name="Nagy L.G."/>
            <person name="Martin F."/>
            <person name="Kauserud H."/>
        </authorList>
    </citation>
    <scope>NUCLEOTIDE SEQUENCE</scope>
    <source>
        <strain evidence="2">CBHHK188m</strain>
    </source>
</reference>
<name>A0AAD7MP23_9AGAR</name>
<dbReference type="InterPro" id="IPR000182">
    <property type="entry name" value="GNAT_dom"/>
</dbReference>
<dbReference type="Pfam" id="PF13302">
    <property type="entry name" value="Acetyltransf_3"/>
    <property type="match status" value="1"/>
</dbReference>
<sequence>MSTLEPAVAPAPIPGADVPDQFTVESAELRAEVSARTAIRFTPTGEPYIPFPAPLERFYLGAMRKSDIPHDVAMMNDIRVVRTVVGPPFPNPLINTQRWFVRERAFVVELFAAYTEGKFLPATSSPFNVVRECLPDGSEEYVGQVTLGPMGPQKKRLTPVNDAWEDWRATQVHSMGAVLRPEYHRKGIASAAVRLVLNEWAVPQMGCTEIHAQCFVSNLGSYKLWEKYGFVEEPSMRKPVTISEAKGGGEETDCLLVWSLK</sequence>
<dbReference type="AlphaFoldDB" id="A0AAD7MP23"/>
<dbReference type="SUPFAM" id="SSF55729">
    <property type="entry name" value="Acyl-CoA N-acyltransferases (Nat)"/>
    <property type="match status" value="1"/>
</dbReference>